<sequence>MPTEVTVQNFYIFNSTLSKTEDDGAKKILFYYPEHEDENKKVLNVGHIEAVICFARNFNANESCESLRTEKTLQVLYNAEPDFWIVITVSAECKFKQKSSESPDEHVYCTYNLQEPIYLAILKHWYYTFQMTVGNMTELMNDNDPDYLRLMLNKFYSKYLQSTDVSSHTFMDMFQGISFLPLDNVIHLYAQSFLNIIENTFQQVHFTMLLYNDSLVWSGLNKRQTQLVYSYILMWVLPEIAKKDHLVKGNLVQQCLPNQLVGRFITNVWAVKTDSWISDLGKVPILRLNDENDKIFKSYRLVMYKAHHSIVCMFIKMDNPLTADLYNTLDQFLGTKLYLLSEKMKNTVEKTLTSKLYTERPAKFVYFNAMNLAIKNSIKYSNAISTINRPSEFNLSPDALRVLVDISSQQSCMHPTYSVMIKTSNDNWVAGRLCNSREIYIVLNQKLTKLYDVDSEIQSLCAQEFGTIFFYD</sequence>
<dbReference type="Pfam" id="PF19033">
    <property type="entry name" value="Intu_longin_3"/>
    <property type="match status" value="1"/>
</dbReference>
<dbReference type="Proteomes" id="UP001154329">
    <property type="component" value="Chromosome 2"/>
</dbReference>
<evidence type="ECO:0000313" key="6">
    <source>
        <dbReference type="Proteomes" id="UP001154329"/>
    </source>
</evidence>
<name>A0A9P0J0F2_APHGO</name>
<reference evidence="5" key="2">
    <citation type="submission" date="2022-10" db="EMBL/GenBank/DDBJ databases">
        <authorList>
            <consortium name="ENA_rothamsted_submissions"/>
            <consortium name="culmorum"/>
            <person name="King R."/>
        </authorList>
    </citation>
    <scope>NUCLEOTIDE SEQUENCE</scope>
</reference>
<dbReference type="GO" id="GO:0035658">
    <property type="term" value="C:Mon1-Ccz1 complex"/>
    <property type="evidence" value="ECO:0007669"/>
    <property type="project" value="InterPro"/>
</dbReference>
<dbReference type="OrthoDB" id="240546at2759"/>
<dbReference type="InterPro" id="IPR043989">
    <property type="entry name" value="CCZ1/INTU/HSP4_longin_3"/>
</dbReference>
<reference evidence="5" key="1">
    <citation type="submission" date="2022-02" db="EMBL/GenBank/DDBJ databases">
        <authorList>
            <person name="King R."/>
        </authorList>
    </citation>
    <scope>NUCLEOTIDE SEQUENCE</scope>
</reference>
<dbReference type="EMBL" id="OU899035">
    <property type="protein sequence ID" value="CAH1724251.1"/>
    <property type="molecule type" value="Genomic_DNA"/>
</dbReference>
<keyword evidence="6" id="KW-1185">Reference proteome</keyword>
<evidence type="ECO:0000259" key="3">
    <source>
        <dbReference type="Pfam" id="PF19032"/>
    </source>
</evidence>
<evidence type="ECO:0000256" key="1">
    <source>
        <dbReference type="ARBA" id="ARBA00005352"/>
    </source>
</evidence>
<dbReference type="PANTHER" id="PTHR13056:SF0">
    <property type="entry name" value="VACUOLAR FUSION PROTEIN CCZ1 HOMOLOG-RELATED"/>
    <property type="match status" value="1"/>
</dbReference>
<accession>A0A9P0J0F2</accession>
<feature type="domain" description="CCZ1/INTU/HSP4 first Longin" evidence="2">
    <location>
        <begin position="7"/>
        <end position="134"/>
    </location>
</feature>
<dbReference type="Pfam" id="PF19031">
    <property type="entry name" value="Intu_longin_1"/>
    <property type="match status" value="1"/>
</dbReference>
<comment type="similarity">
    <text evidence="1">Belongs to the CCZ1 family.</text>
</comment>
<dbReference type="InterPro" id="IPR043988">
    <property type="entry name" value="CCZ1/INTU_longin_2"/>
</dbReference>
<dbReference type="Pfam" id="PF19032">
    <property type="entry name" value="Intu_longin_2"/>
    <property type="match status" value="1"/>
</dbReference>
<proteinExistence type="inferred from homology"/>
<feature type="domain" description="CCZ1/INTU second Longin" evidence="3">
    <location>
        <begin position="204"/>
        <end position="334"/>
    </location>
</feature>
<evidence type="ECO:0000313" key="5">
    <source>
        <dbReference type="EMBL" id="CAH1724251.1"/>
    </source>
</evidence>
<protein>
    <recommendedName>
        <fullName evidence="7">Vacuolar fusion protein CCZ1</fullName>
    </recommendedName>
</protein>
<evidence type="ECO:0000259" key="2">
    <source>
        <dbReference type="Pfam" id="PF19031"/>
    </source>
</evidence>
<dbReference type="InterPro" id="IPR043987">
    <property type="entry name" value="CCZ1/INTU/HSP4_longin_1"/>
</dbReference>
<organism evidence="5 6">
    <name type="scientific">Aphis gossypii</name>
    <name type="common">Cotton aphid</name>
    <dbReference type="NCBI Taxonomy" id="80765"/>
    <lineage>
        <taxon>Eukaryota</taxon>
        <taxon>Metazoa</taxon>
        <taxon>Ecdysozoa</taxon>
        <taxon>Arthropoda</taxon>
        <taxon>Hexapoda</taxon>
        <taxon>Insecta</taxon>
        <taxon>Pterygota</taxon>
        <taxon>Neoptera</taxon>
        <taxon>Paraneoptera</taxon>
        <taxon>Hemiptera</taxon>
        <taxon>Sternorrhyncha</taxon>
        <taxon>Aphidomorpha</taxon>
        <taxon>Aphidoidea</taxon>
        <taxon>Aphididae</taxon>
        <taxon>Aphidini</taxon>
        <taxon>Aphis</taxon>
        <taxon>Aphis</taxon>
    </lineage>
</organism>
<feature type="domain" description="CCZ1/INTU/HPS4 third Longin" evidence="4">
    <location>
        <begin position="358"/>
        <end position="459"/>
    </location>
</feature>
<dbReference type="InterPro" id="IPR013176">
    <property type="entry name" value="Ccz1"/>
</dbReference>
<dbReference type="AlphaFoldDB" id="A0A9P0J0F2"/>
<evidence type="ECO:0000259" key="4">
    <source>
        <dbReference type="Pfam" id="PF19033"/>
    </source>
</evidence>
<gene>
    <name evidence="5" type="ORF">APHIGO_LOCUS5586</name>
</gene>
<dbReference type="GO" id="GO:0016192">
    <property type="term" value="P:vesicle-mediated transport"/>
    <property type="evidence" value="ECO:0007669"/>
    <property type="project" value="InterPro"/>
</dbReference>
<dbReference type="PANTHER" id="PTHR13056">
    <property type="entry name" value="VACUOLAR FUSION PROTEIN CCZ1 HOMOLOG-RELATED"/>
    <property type="match status" value="1"/>
</dbReference>
<evidence type="ECO:0008006" key="7">
    <source>
        <dbReference type="Google" id="ProtNLM"/>
    </source>
</evidence>